<evidence type="ECO:0000313" key="2">
    <source>
        <dbReference type="EMBL" id="MST82864.1"/>
    </source>
</evidence>
<comment type="caution">
    <text evidence="2">The sequence shown here is derived from an EMBL/GenBank/DDBJ whole genome shotgun (WGS) entry which is preliminary data.</text>
</comment>
<protein>
    <submittedName>
        <fullName evidence="2">Uncharacterized protein</fullName>
    </submittedName>
</protein>
<reference evidence="2 3" key="1">
    <citation type="submission" date="2019-08" db="EMBL/GenBank/DDBJ databases">
        <title>In-depth cultivation of the pig gut microbiome towards novel bacterial diversity and tailored functional studies.</title>
        <authorList>
            <person name="Wylensek D."/>
            <person name="Hitch T.C.A."/>
            <person name="Clavel T."/>
        </authorList>
    </citation>
    <scope>NUCLEOTIDE SEQUENCE [LARGE SCALE GENOMIC DNA]</scope>
    <source>
        <strain evidence="2 3">Oil+RF-744-WCA-WT-13</strain>
    </source>
</reference>
<organism evidence="2 3">
    <name type="scientific">Bilifractor porci</name>
    <dbReference type="NCBI Taxonomy" id="2606636"/>
    <lineage>
        <taxon>Bacteria</taxon>
        <taxon>Bacillati</taxon>
        <taxon>Bacillota</taxon>
        <taxon>Clostridia</taxon>
        <taxon>Lachnospirales</taxon>
        <taxon>Lachnospiraceae</taxon>
        <taxon>Bilifractor</taxon>
    </lineage>
</organism>
<keyword evidence="3" id="KW-1185">Reference proteome</keyword>
<evidence type="ECO:0000256" key="1">
    <source>
        <dbReference type="SAM" id="MobiDB-lite"/>
    </source>
</evidence>
<feature type="compositionally biased region" description="Basic and acidic residues" evidence="1">
    <location>
        <begin position="1"/>
        <end position="21"/>
    </location>
</feature>
<dbReference type="EMBL" id="VUMV01000009">
    <property type="protein sequence ID" value="MST82864.1"/>
    <property type="molecule type" value="Genomic_DNA"/>
</dbReference>
<proteinExistence type="predicted"/>
<dbReference type="Proteomes" id="UP000466864">
    <property type="component" value="Unassembled WGS sequence"/>
</dbReference>
<dbReference type="RefSeq" id="WP_154458767.1">
    <property type="nucleotide sequence ID" value="NZ_VUMV01000009.1"/>
</dbReference>
<evidence type="ECO:0000313" key="3">
    <source>
        <dbReference type="Proteomes" id="UP000466864"/>
    </source>
</evidence>
<dbReference type="AlphaFoldDB" id="A0A7X2P9V3"/>
<sequence>MANEDNLRPVRTEEEAREKGTKGGIASGRARRRKKAMKERLQEALELNVINPDVKELMWEIGMEDGSTNYDAVTASIVKGAIRGLPGYARLLMELIGETGEEKRAEKADRRDAKRLRMEEEEFKHKYAGNTEDNDMVLEFIKGMQENGPTEQKTD</sequence>
<feature type="region of interest" description="Disordered" evidence="1">
    <location>
        <begin position="1"/>
        <end position="36"/>
    </location>
</feature>
<name>A0A7X2P9V3_9FIRM</name>
<accession>A0A7X2P9V3</accession>
<gene>
    <name evidence="2" type="ORF">FYJ60_11155</name>
</gene>